<dbReference type="Proteomes" id="UP001501083">
    <property type="component" value="Unassembled WGS sequence"/>
</dbReference>
<gene>
    <name evidence="2" type="ORF">GCM10025759_12710</name>
</gene>
<evidence type="ECO:0000313" key="2">
    <source>
        <dbReference type="EMBL" id="GAA5072590.1"/>
    </source>
</evidence>
<organism evidence="2 3">
    <name type="scientific">Lysobacter panacisoli</name>
    <dbReference type="NCBI Taxonomy" id="1255263"/>
    <lineage>
        <taxon>Bacteria</taxon>
        <taxon>Pseudomonadati</taxon>
        <taxon>Pseudomonadota</taxon>
        <taxon>Gammaproteobacteria</taxon>
        <taxon>Lysobacterales</taxon>
        <taxon>Lysobacteraceae</taxon>
        <taxon>Lysobacter</taxon>
    </lineage>
</organism>
<keyword evidence="1" id="KW-0472">Membrane</keyword>
<proteinExistence type="predicted"/>
<reference evidence="3" key="1">
    <citation type="journal article" date="2019" name="Int. J. Syst. Evol. Microbiol.">
        <title>The Global Catalogue of Microorganisms (GCM) 10K type strain sequencing project: providing services to taxonomists for standard genome sequencing and annotation.</title>
        <authorList>
            <consortium name="The Broad Institute Genomics Platform"/>
            <consortium name="The Broad Institute Genome Sequencing Center for Infectious Disease"/>
            <person name="Wu L."/>
            <person name="Ma J."/>
        </authorList>
    </citation>
    <scope>NUCLEOTIDE SEQUENCE [LARGE SCALE GENOMIC DNA]</scope>
    <source>
        <strain evidence="3">JCM 19212</strain>
    </source>
</reference>
<protein>
    <recommendedName>
        <fullName evidence="4">DUF3592 domain-containing protein</fullName>
    </recommendedName>
</protein>
<keyword evidence="1" id="KW-0812">Transmembrane</keyword>
<dbReference type="EMBL" id="BAABKY010000002">
    <property type="protein sequence ID" value="GAA5072590.1"/>
    <property type="molecule type" value="Genomic_DNA"/>
</dbReference>
<evidence type="ECO:0000256" key="1">
    <source>
        <dbReference type="SAM" id="Phobius"/>
    </source>
</evidence>
<evidence type="ECO:0008006" key="4">
    <source>
        <dbReference type="Google" id="ProtNLM"/>
    </source>
</evidence>
<feature type="transmembrane region" description="Helical" evidence="1">
    <location>
        <begin position="24"/>
        <end position="45"/>
    </location>
</feature>
<keyword evidence="1" id="KW-1133">Transmembrane helix</keyword>
<sequence>MREGEKPKLRDLSTVPAFSMFEKLVSWPAVAFVLGVAVLIAFMGYRETSEMTRLSEHGRKAMAQIEEVHWTTRRGIDSNYTLDVTFEPEGGKAVHEEVSVDNDIGEQARNDESFTELEVSYLPDDTSVVRPADAEDGSTRMYVVAGAMAALAALLAMLRLRQGYAAGG</sequence>
<keyword evidence="3" id="KW-1185">Reference proteome</keyword>
<accession>A0ABP9LB36</accession>
<evidence type="ECO:0000313" key="3">
    <source>
        <dbReference type="Proteomes" id="UP001501083"/>
    </source>
</evidence>
<comment type="caution">
    <text evidence="2">The sequence shown here is derived from an EMBL/GenBank/DDBJ whole genome shotgun (WGS) entry which is preliminary data.</text>
</comment>
<feature type="transmembrane region" description="Helical" evidence="1">
    <location>
        <begin position="141"/>
        <end position="160"/>
    </location>
</feature>
<name>A0ABP9LB36_9GAMM</name>